<dbReference type="Proteomes" id="UP000183788">
    <property type="component" value="Unassembled WGS sequence"/>
</dbReference>
<evidence type="ECO:0000313" key="9">
    <source>
        <dbReference type="EMBL" id="WQG90267.1"/>
    </source>
</evidence>
<dbReference type="InterPro" id="IPR023828">
    <property type="entry name" value="Peptidase_S8_Ser-AS"/>
</dbReference>
<dbReference type="Proteomes" id="UP001326715">
    <property type="component" value="Chromosome"/>
</dbReference>
<feature type="active site" description="Charge relay system" evidence="5">
    <location>
        <position position="181"/>
    </location>
</feature>
<dbReference type="RefSeq" id="WP_072363440.1">
    <property type="nucleotide sequence ID" value="NZ_CBHWAX010000014.1"/>
</dbReference>
<organism evidence="8 10">
    <name type="scientific">Chitinophaga sancti</name>
    <dbReference type="NCBI Taxonomy" id="1004"/>
    <lineage>
        <taxon>Bacteria</taxon>
        <taxon>Pseudomonadati</taxon>
        <taxon>Bacteroidota</taxon>
        <taxon>Chitinophagia</taxon>
        <taxon>Chitinophagales</taxon>
        <taxon>Chitinophagaceae</taxon>
        <taxon>Chitinophaga</taxon>
    </lineage>
</organism>
<feature type="chain" id="PRO_5012317848" evidence="6">
    <location>
        <begin position="26"/>
        <end position="503"/>
    </location>
</feature>
<reference evidence="9 11" key="2">
    <citation type="submission" date="2023-11" db="EMBL/GenBank/DDBJ databases">
        <title>MicrobeMod: A computational toolkit for identifying prokaryotic methylation and restriction-modification with nanopore sequencing.</title>
        <authorList>
            <person name="Crits-Christoph A."/>
            <person name="Kang S.C."/>
            <person name="Lee H."/>
            <person name="Ostrov N."/>
        </authorList>
    </citation>
    <scope>NUCLEOTIDE SEQUENCE [LARGE SCALE GENOMIC DNA]</scope>
    <source>
        <strain evidence="9 11">ATCC 23090</strain>
    </source>
</reference>
<evidence type="ECO:0000313" key="10">
    <source>
        <dbReference type="Proteomes" id="UP000183788"/>
    </source>
</evidence>
<dbReference type="AlphaFoldDB" id="A0A1K1RZ46"/>
<sequence length="503" mass="54060">MKKNLLQFSFPLVLLFLLASCSKDAQEVKLAKGLLSSPKQDRGFIILTEQNVDQNAIADALTSLGVRKFVFKEANKELGLIRVQTPDPTFPEKARKVAGVQSVSVDIVQSWRLPERNFRSSIPYGTATTTGGSTHEFAKSSSGAALTDRYSFLQWGLQAVHAPEAWAKGYKGAGVKVAVLDGGFLLNNPEIKPNIILTHSFVEGEEVQYHGAEGFSHGSHVAGTIAAVKDSNGVAGVAPEAKLILVKVLNDAGSGAFSSIVDGIFYATNHGAKVINMSLGGELPRKTYTDDNGTPNDPSDDYVVEYDRDVKELITAMNRATLYATLNGTTVIAAAGNDAYNYDTEKRFITYPAAALGVLAISSSGPLGWGINQDTSLYLPSIFTNYGKNFIHYAAPGGNYALPPNTTIVDVGGIINYEYLFDFIFNIGFWDEASATYYYGWSAGTSMASPHAAAVAALIYNKYPFANPLLVDLILKTSSTDYGTPGKDKYFGDGEVNAAKAVR</sequence>
<evidence type="ECO:0000256" key="3">
    <source>
        <dbReference type="ARBA" id="ARBA00022801"/>
    </source>
</evidence>
<dbReference type="Pfam" id="PF00082">
    <property type="entry name" value="Peptidase_S8"/>
    <property type="match status" value="1"/>
</dbReference>
<dbReference type="InterPro" id="IPR015500">
    <property type="entry name" value="Peptidase_S8_subtilisin-rel"/>
</dbReference>
<dbReference type="STRING" id="1004.SAMN05661012_04463"/>
<dbReference type="GO" id="GO:0004252">
    <property type="term" value="F:serine-type endopeptidase activity"/>
    <property type="evidence" value="ECO:0007669"/>
    <property type="project" value="UniProtKB-UniRule"/>
</dbReference>
<dbReference type="SUPFAM" id="SSF52743">
    <property type="entry name" value="Subtilisin-like"/>
    <property type="match status" value="1"/>
</dbReference>
<protein>
    <submittedName>
        <fullName evidence="9">S8 family serine peptidase</fullName>
    </submittedName>
    <submittedName>
        <fullName evidence="8">Serine protease, subtilisin family</fullName>
    </submittedName>
</protein>
<feature type="active site" description="Charge relay system" evidence="5">
    <location>
        <position position="217"/>
    </location>
</feature>
<dbReference type="Gene3D" id="3.40.50.200">
    <property type="entry name" value="Peptidase S8/S53 domain"/>
    <property type="match status" value="1"/>
</dbReference>
<dbReference type="PROSITE" id="PS51257">
    <property type="entry name" value="PROKAR_LIPOPROTEIN"/>
    <property type="match status" value="1"/>
</dbReference>
<dbReference type="InterPro" id="IPR036852">
    <property type="entry name" value="Peptidase_S8/S53_dom_sf"/>
</dbReference>
<dbReference type="PROSITE" id="PS00138">
    <property type="entry name" value="SUBTILASE_SER"/>
    <property type="match status" value="1"/>
</dbReference>
<accession>A0A1K1RZ46</accession>
<name>A0A1K1RZ46_9BACT</name>
<dbReference type="EMBL" id="FPIZ01000015">
    <property type="protein sequence ID" value="SFW77076.1"/>
    <property type="molecule type" value="Genomic_DNA"/>
</dbReference>
<dbReference type="EMBL" id="CP140154">
    <property type="protein sequence ID" value="WQG90267.1"/>
    <property type="molecule type" value="Genomic_DNA"/>
</dbReference>
<evidence type="ECO:0000256" key="5">
    <source>
        <dbReference type="PROSITE-ProRule" id="PRU01240"/>
    </source>
</evidence>
<dbReference type="PRINTS" id="PR00723">
    <property type="entry name" value="SUBTILISIN"/>
</dbReference>
<reference evidence="8 10" key="1">
    <citation type="submission" date="2016-11" db="EMBL/GenBank/DDBJ databases">
        <authorList>
            <person name="Jaros S."/>
            <person name="Januszkiewicz K."/>
            <person name="Wedrychowicz H."/>
        </authorList>
    </citation>
    <scope>NUCLEOTIDE SEQUENCE [LARGE SCALE GENOMIC DNA]</scope>
    <source>
        <strain evidence="8 10">DSM 784</strain>
    </source>
</reference>
<feature type="active site" description="Charge relay system" evidence="5">
    <location>
        <position position="446"/>
    </location>
</feature>
<dbReference type="PANTHER" id="PTHR43806">
    <property type="entry name" value="PEPTIDASE S8"/>
    <property type="match status" value="1"/>
</dbReference>
<evidence type="ECO:0000256" key="6">
    <source>
        <dbReference type="SAM" id="SignalP"/>
    </source>
</evidence>
<evidence type="ECO:0000313" key="8">
    <source>
        <dbReference type="EMBL" id="SFW77076.1"/>
    </source>
</evidence>
<dbReference type="InterPro" id="IPR022398">
    <property type="entry name" value="Peptidase_S8_His-AS"/>
</dbReference>
<dbReference type="PROSITE" id="PS51892">
    <property type="entry name" value="SUBTILASE"/>
    <property type="match status" value="1"/>
</dbReference>
<evidence type="ECO:0000256" key="1">
    <source>
        <dbReference type="ARBA" id="ARBA00011073"/>
    </source>
</evidence>
<gene>
    <name evidence="8" type="ORF">SAMN05661012_04463</name>
    <name evidence="9" type="ORF">SR876_02075</name>
</gene>
<dbReference type="PANTHER" id="PTHR43806:SF11">
    <property type="entry name" value="CEREVISIN-RELATED"/>
    <property type="match status" value="1"/>
</dbReference>
<keyword evidence="2 5" id="KW-0645">Protease</keyword>
<keyword evidence="11" id="KW-1185">Reference proteome</keyword>
<dbReference type="PROSITE" id="PS00137">
    <property type="entry name" value="SUBTILASE_HIS"/>
    <property type="match status" value="1"/>
</dbReference>
<feature type="signal peptide" evidence="6">
    <location>
        <begin position="1"/>
        <end position="25"/>
    </location>
</feature>
<feature type="domain" description="Peptidase S8/S53" evidence="7">
    <location>
        <begin position="172"/>
        <end position="494"/>
    </location>
</feature>
<evidence type="ECO:0000256" key="2">
    <source>
        <dbReference type="ARBA" id="ARBA00022670"/>
    </source>
</evidence>
<dbReference type="OrthoDB" id="9798386at2"/>
<proteinExistence type="inferred from homology"/>
<keyword evidence="6" id="KW-0732">Signal</keyword>
<dbReference type="InterPro" id="IPR000209">
    <property type="entry name" value="Peptidase_S8/S53_dom"/>
</dbReference>
<dbReference type="GO" id="GO:0006508">
    <property type="term" value="P:proteolysis"/>
    <property type="evidence" value="ECO:0007669"/>
    <property type="project" value="UniProtKB-KW"/>
</dbReference>
<dbReference type="InterPro" id="IPR050131">
    <property type="entry name" value="Peptidase_S8_subtilisin-like"/>
</dbReference>
<keyword evidence="4 5" id="KW-0720">Serine protease</keyword>
<evidence type="ECO:0000256" key="4">
    <source>
        <dbReference type="ARBA" id="ARBA00022825"/>
    </source>
</evidence>
<keyword evidence="3 5" id="KW-0378">Hydrolase</keyword>
<comment type="similarity">
    <text evidence="1 5">Belongs to the peptidase S8 family.</text>
</comment>
<evidence type="ECO:0000259" key="7">
    <source>
        <dbReference type="Pfam" id="PF00082"/>
    </source>
</evidence>
<evidence type="ECO:0000313" key="11">
    <source>
        <dbReference type="Proteomes" id="UP001326715"/>
    </source>
</evidence>